<dbReference type="Proteomes" id="UP001492380">
    <property type="component" value="Unassembled WGS sequence"/>
</dbReference>
<evidence type="ECO:0000313" key="3">
    <source>
        <dbReference type="Proteomes" id="UP001492380"/>
    </source>
</evidence>
<dbReference type="EMBL" id="JBBWRZ010000001">
    <property type="protein sequence ID" value="KAK8246799.1"/>
    <property type="molecule type" value="Genomic_DNA"/>
</dbReference>
<gene>
    <name evidence="2" type="ORF">HDK90DRAFT_461604</name>
</gene>
<feature type="compositionally biased region" description="Low complexity" evidence="1">
    <location>
        <begin position="121"/>
        <end position="143"/>
    </location>
</feature>
<evidence type="ECO:0000256" key="1">
    <source>
        <dbReference type="SAM" id="MobiDB-lite"/>
    </source>
</evidence>
<protein>
    <submittedName>
        <fullName evidence="2">Uncharacterized protein</fullName>
    </submittedName>
</protein>
<comment type="caution">
    <text evidence="2">The sequence shown here is derived from an EMBL/GenBank/DDBJ whole genome shotgun (WGS) entry which is preliminary data.</text>
</comment>
<name>A0ABR1Z339_9PEZI</name>
<evidence type="ECO:0000313" key="2">
    <source>
        <dbReference type="EMBL" id="KAK8246799.1"/>
    </source>
</evidence>
<organism evidence="2 3">
    <name type="scientific">Phyllosticta capitalensis</name>
    <dbReference type="NCBI Taxonomy" id="121624"/>
    <lineage>
        <taxon>Eukaryota</taxon>
        <taxon>Fungi</taxon>
        <taxon>Dikarya</taxon>
        <taxon>Ascomycota</taxon>
        <taxon>Pezizomycotina</taxon>
        <taxon>Dothideomycetes</taxon>
        <taxon>Dothideomycetes incertae sedis</taxon>
        <taxon>Botryosphaeriales</taxon>
        <taxon>Phyllostictaceae</taxon>
        <taxon>Phyllosticta</taxon>
    </lineage>
</organism>
<feature type="region of interest" description="Disordered" evidence="1">
    <location>
        <begin position="60"/>
        <end position="178"/>
    </location>
</feature>
<feature type="compositionally biased region" description="Polar residues" evidence="1">
    <location>
        <begin position="71"/>
        <end position="81"/>
    </location>
</feature>
<feature type="compositionally biased region" description="Basic and acidic residues" evidence="1">
    <location>
        <begin position="60"/>
        <end position="70"/>
    </location>
</feature>
<reference evidence="2 3" key="1">
    <citation type="submission" date="2024-04" db="EMBL/GenBank/DDBJ databases">
        <title>Phyllosticta paracitricarpa is synonymous to the EU quarantine fungus P. citricarpa based on phylogenomic analyses.</title>
        <authorList>
            <consortium name="Lawrence Berkeley National Laboratory"/>
            <person name="Van Ingen-Buijs V.A."/>
            <person name="Van Westerhoven A.C."/>
            <person name="Haridas S."/>
            <person name="Skiadas P."/>
            <person name="Martin F."/>
            <person name="Groenewald J.Z."/>
            <person name="Crous P.W."/>
            <person name="Seidl M.F."/>
        </authorList>
    </citation>
    <scope>NUCLEOTIDE SEQUENCE [LARGE SCALE GENOMIC DNA]</scope>
    <source>
        <strain evidence="2 3">CBS 123374</strain>
    </source>
</reference>
<accession>A0ABR1Z339</accession>
<proteinExistence type="predicted"/>
<sequence>MPIDWKSPESYKRLLAAMCAAQDNNIDFKKVAYYFGQGATYDSIEGRFRIAKKLAQTLEKEAVDEGREMPTTRTKSATSTPRKPKAKPSIEGGVVSGRVTKASPKKKGTKNSAPTIKTESDSASSTSLTPSSTESTESELQLSYDGSTDFSPYTTMDAFTTPMSDMYVLTPGDITSEL</sequence>
<keyword evidence="3" id="KW-1185">Reference proteome</keyword>
<feature type="compositionally biased region" description="Polar residues" evidence="1">
    <location>
        <begin position="144"/>
        <end position="163"/>
    </location>
</feature>